<dbReference type="InParanoid" id="A0A7N4PHV2"/>
<dbReference type="KEGG" id="shr:100923216"/>
<keyword evidence="2" id="KW-0472">Membrane</keyword>
<reference evidence="3 4" key="1">
    <citation type="journal article" date="2011" name="Proc. Natl. Acad. Sci. U.S.A.">
        <title>Genetic diversity and population structure of the endangered marsupial Sarcophilus harrisii (Tasmanian devil).</title>
        <authorList>
            <person name="Miller W."/>
            <person name="Hayes V.M."/>
            <person name="Ratan A."/>
            <person name="Petersen D.C."/>
            <person name="Wittekindt N.E."/>
            <person name="Miller J."/>
            <person name="Walenz B."/>
            <person name="Knight J."/>
            <person name="Qi J."/>
            <person name="Zhao F."/>
            <person name="Wang Q."/>
            <person name="Bedoya-Reina O.C."/>
            <person name="Katiyar N."/>
            <person name="Tomsho L.P."/>
            <person name="Kasson L.M."/>
            <person name="Hardie R.A."/>
            <person name="Woodbridge P."/>
            <person name="Tindall E.A."/>
            <person name="Bertelsen M.F."/>
            <person name="Dixon D."/>
            <person name="Pyecroft S."/>
            <person name="Helgen K.M."/>
            <person name="Lesk A.M."/>
            <person name="Pringle T.H."/>
            <person name="Patterson N."/>
            <person name="Zhang Y."/>
            <person name="Kreiss A."/>
            <person name="Woods G.M."/>
            <person name="Jones M.E."/>
            <person name="Schuster S.C."/>
        </authorList>
    </citation>
    <scope>NUCLEOTIDE SEQUENCE [LARGE SCALE GENOMIC DNA]</scope>
</reference>
<reference evidence="3" key="3">
    <citation type="submission" date="2025-09" db="UniProtKB">
        <authorList>
            <consortium name="Ensembl"/>
        </authorList>
    </citation>
    <scope>IDENTIFICATION</scope>
</reference>
<keyword evidence="2" id="KW-1133">Transmembrane helix</keyword>
<organism evidence="3 4">
    <name type="scientific">Sarcophilus harrisii</name>
    <name type="common">Tasmanian devil</name>
    <name type="synonym">Sarcophilus laniarius</name>
    <dbReference type="NCBI Taxonomy" id="9305"/>
    <lineage>
        <taxon>Eukaryota</taxon>
        <taxon>Metazoa</taxon>
        <taxon>Chordata</taxon>
        <taxon>Craniata</taxon>
        <taxon>Vertebrata</taxon>
        <taxon>Euteleostomi</taxon>
        <taxon>Mammalia</taxon>
        <taxon>Metatheria</taxon>
        <taxon>Dasyuromorphia</taxon>
        <taxon>Dasyuridae</taxon>
        <taxon>Sarcophilus</taxon>
    </lineage>
</organism>
<evidence type="ECO:0000313" key="4">
    <source>
        <dbReference type="Proteomes" id="UP000007648"/>
    </source>
</evidence>
<keyword evidence="2" id="KW-0812">Transmembrane</keyword>
<gene>
    <name evidence="3" type="primary">C2H14orf132</name>
</gene>
<evidence type="ECO:0000313" key="3">
    <source>
        <dbReference type="Ensembl" id="ENSSHAP00000038674.1"/>
    </source>
</evidence>
<dbReference type="RefSeq" id="XP_023351235.1">
    <property type="nucleotide sequence ID" value="XM_023495467.2"/>
</dbReference>
<dbReference type="GeneID" id="100923216"/>
<dbReference type="AlphaFoldDB" id="A0A7N4PHV2"/>
<dbReference type="Ensembl" id="ENSSHAT00000028643.1">
    <property type="protein sequence ID" value="ENSSHAP00000038674.1"/>
    <property type="gene ID" value="ENSSHAG00000031606.1"/>
</dbReference>
<feature type="transmembrane region" description="Helical" evidence="2">
    <location>
        <begin position="235"/>
        <end position="257"/>
    </location>
</feature>
<proteinExistence type="predicted"/>
<protein>
    <submittedName>
        <fullName evidence="3">Uncharacterized protein</fullName>
    </submittedName>
</protein>
<dbReference type="GeneTree" id="ENSGT00700000106116"/>
<name>A0A7N4PHV2_SARHA</name>
<reference evidence="3" key="2">
    <citation type="submission" date="2025-08" db="UniProtKB">
        <authorList>
            <consortium name="Ensembl"/>
        </authorList>
    </citation>
    <scope>IDENTIFICATION</scope>
</reference>
<accession>A0A7N4PHV2</accession>
<evidence type="ECO:0000256" key="1">
    <source>
        <dbReference type="SAM" id="MobiDB-lite"/>
    </source>
</evidence>
<keyword evidence="4" id="KW-1185">Reference proteome</keyword>
<sequence length="259" mass="27636">MLKPVWISDLGRETAGLAVGAWRTVHRASGRCQRVSERLGWAESAFWPGPSQRLQVNSSIGDDHVAGREPVRFLQGYPQPQLCQTTSSLAAQSPGGARDSWANLTKLRGPVRKKPSHGTRAELATTSYSAPPFFSCWNSNSSSDSGSSNSSEGSCEGSSGGGVDSENRSHTSRSNSMDLSFMAAQIPVMGGAFMDSPNEDFSTEYSLFNSSANVHTATSGPNQLEEPPRSSNDAILLWIAIIATIGNIVVVGVVYAFTF</sequence>
<dbReference type="CTD" id="106738409"/>
<feature type="compositionally biased region" description="Low complexity" evidence="1">
    <location>
        <begin position="140"/>
        <end position="157"/>
    </location>
</feature>
<dbReference type="Proteomes" id="UP000007648">
    <property type="component" value="Unassembled WGS sequence"/>
</dbReference>
<feature type="region of interest" description="Disordered" evidence="1">
    <location>
        <begin position="140"/>
        <end position="176"/>
    </location>
</feature>
<dbReference type="OrthoDB" id="9943350at2759"/>
<evidence type="ECO:0000256" key="2">
    <source>
        <dbReference type="SAM" id="Phobius"/>
    </source>
</evidence>